<dbReference type="Proteomes" id="UP000230097">
    <property type="component" value="Unassembled WGS sequence"/>
</dbReference>
<reference evidence="2" key="1">
    <citation type="submission" date="2017-09" db="EMBL/GenBank/DDBJ databases">
        <title>Depth-based differentiation of microbial function through sediment-hosted aquifers and enrichment of novel symbionts in the deep terrestrial subsurface.</title>
        <authorList>
            <person name="Probst A.J."/>
            <person name="Ladd B."/>
            <person name="Jarett J.K."/>
            <person name="Geller-Mcgrath D.E."/>
            <person name="Sieber C.M.K."/>
            <person name="Emerson J.B."/>
            <person name="Anantharaman K."/>
            <person name="Thomas B.C."/>
            <person name="Malmstrom R."/>
            <person name="Stieglmeier M."/>
            <person name="Klingl A."/>
            <person name="Woyke T."/>
            <person name="Ryan C.M."/>
            <person name="Banfield J.F."/>
        </authorList>
    </citation>
    <scope>NUCLEOTIDE SEQUENCE [LARGE SCALE GENOMIC DNA]</scope>
</reference>
<evidence type="ECO:0000313" key="2">
    <source>
        <dbReference type="Proteomes" id="UP000230097"/>
    </source>
</evidence>
<gene>
    <name evidence="1" type="ORF">CO078_02200</name>
</gene>
<evidence type="ECO:0000313" key="1">
    <source>
        <dbReference type="EMBL" id="PJB98309.1"/>
    </source>
</evidence>
<sequence>MVTITIPKKVTRGEELIIVPRKEYEKLLKITKKGKKVKTQLDRDLEKALEDVKAGRLFGPFKTVKEFKKSIEDIDL</sequence>
<protein>
    <recommendedName>
        <fullName evidence="3">SpoVT-AbrB domain-containing protein</fullName>
    </recommendedName>
</protein>
<proteinExistence type="predicted"/>
<name>A0A2M8DL16_9BACT</name>
<accession>A0A2M8DL16</accession>
<dbReference type="EMBL" id="PFTC01000053">
    <property type="protein sequence ID" value="PJB98309.1"/>
    <property type="molecule type" value="Genomic_DNA"/>
</dbReference>
<evidence type="ECO:0008006" key="3">
    <source>
        <dbReference type="Google" id="ProtNLM"/>
    </source>
</evidence>
<comment type="caution">
    <text evidence="1">The sequence shown here is derived from an EMBL/GenBank/DDBJ whole genome shotgun (WGS) entry which is preliminary data.</text>
</comment>
<dbReference type="AlphaFoldDB" id="A0A2M8DL16"/>
<organism evidence="1 2">
    <name type="scientific">Candidatus Nealsonbacteria bacterium CG_4_9_14_0_8_um_filter_36_17</name>
    <dbReference type="NCBI Taxonomy" id="1974693"/>
    <lineage>
        <taxon>Bacteria</taxon>
        <taxon>Candidatus Nealsoniibacteriota</taxon>
    </lineage>
</organism>